<dbReference type="RefSeq" id="WP_377356015.1">
    <property type="nucleotide sequence ID" value="NZ_JBHTCM010000004.1"/>
</dbReference>
<dbReference type="InterPro" id="IPR006665">
    <property type="entry name" value="OmpA-like"/>
</dbReference>
<evidence type="ECO:0000256" key="6">
    <source>
        <dbReference type="ARBA" id="ARBA00023136"/>
    </source>
</evidence>
<evidence type="ECO:0000256" key="1">
    <source>
        <dbReference type="ARBA" id="ARBA00004162"/>
    </source>
</evidence>
<evidence type="ECO:0000256" key="8">
    <source>
        <dbReference type="SAM" id="MobiDB-lite"/>
    </source>
</evidence>
<dbReference type="Gene3D" id="3.30.1330.60">
    <property type="entry name" value="OmpA-like domain"/>
    <property type="match status" value="1"/>
</dbReference>
<dbReference type="PANTHER" id="PTHR30329:SF21">
    <property type="entry name" value="LIPOPROTEIN YIAD-RELATED"/>
    <property type="match status" value="1"/>
</dbReference>
<keyword evidence="12" id="KW-1185">Reference proteome</keyword>
<comment type="caution">
    <text evidence="11">The sequence shown here is derived from an EMBL/GenBank/DDBJ whole genome shotgun (WGS) entry which is preliminary data.</text>
</comment>
<dbReference type="InterPro" id="IPR036737">
    <property type="entry name" value="OmpA-like_sf"/>
</dbReference>
<dbReference type="EMBL" id="JBHTCM010000004">
    <property type="protein sequence ID" value="MFC7331929.1"/>
    <property type="molecule type" value="Genomic_DNA"/>
</dbReference>
<evidence type="ECO:0000313" key="12">
    <source>
        <dbReference type="Proteomes" id="UP001596456"/>
    </source>
</evidence>
<organism evidence="11 12">
    <name type="scientific">Rhodocista pekingensis</name>
    <dbReference type="NCBI Taxonomy" id="201185"/>
    <lineage>
        <taxon>Bacteria</taxon>
        <taxon>Pseudomonadati</taxon>
        <taxon>Pseudomonadota</taxon>
        <taxon>Alphaproteobacteria</taxon>
        <taxon>Rhodospirillales</taxon>
        <taxon>Azospirillaceae</taxon>
        <taxon>Rhodocista</taxon>
    </lineage>
</organism>
<evidence type="ECO:0000256" key="3">
    <source>
        <dbReference type="ARBA" id="ARBA00022475"/>
    </source>
</evidence>
<comment type="subcellular location">
    <subcellularLocation>
        <location evidence="1">Cell membrane</location>
        <topology evidence="1">Single-pass membrane protein</topology>
    </subcellularLocation>
</comment>
<feature type="domain" description="OmpA-like" evidence="10">
    <location>
        <begin position="180"/>
        <end position="299"/>
    </location>
</feature>
<dbReference type="InterPro" id="IPR025713">
    <property type="entry name" value="MotB-like_N_dom"/>
</dbReference>
<accession>A0ABW2KR59</accession>
<dbReference type="Pfam" id="PF13677">
    <property type="entry name" value="MotB_plug"/>
    <property type="match status" value="1"/>
</dbReference>
<name>A0ABW2KR59_9PROT</name>
<feature type="compositionally biased region" description="Basic and acidic residues" evidence="8">
    <location>
        <begin position="1"/>
        <end position="14"/>
    </location>
</feature>
<evidence type="ECO:0000256" key="2">
    <source>
        <dbReference type="ARBA" id="ARBA00008914"/>
    </source>
</evidence>
<keyword evidence="4 9" id="KW-0812">Transmembrane</keyword>
<evidence type="ECO:0000256" key="5">
    <source>
        <dbReference type="ARBA" id="ARBA00022989"/>
    </source>
</evidence>
<feature type="transmembrane region" description="Helical" evidence="9">
    <location>
        <begin position="41"/>
        <end position="62"/>
    </location>
</feature>
<keyword evidence="3" id="KW-1003">Cell membrane</keyword>
<dbReference type="CDD" id="cd07185">
    <property type="entry name" value="OmpA_C-like"/>
    <property type="match status" value="1"/>
</dbReference>
<evidence type="ECO:0000313" key="11">
    <source>
        <dbReference type="EMBL" id="MFC7331929.1"/>
    </source>
</evidence>
<keyword evidence="6 7" id="KW-0472">Membrane</keyword>
<evidence type="ECO:0000256" key="9">
    <source>
        <dbReference type="SAM" id="Phobius"/>
    </source>
</evidence>
<proteinExistence type="inferred from homology"/>
<evidence type="ECO:0000259" key="10">
    <source>
        <dbReference type="PROSITE" id="PS51123"/>
    </source>
</evidence>
<keyword evidence="5 9" id="KW-1133">Transmembrane helix</keyword>
<dbReference type="PROSITE" id="PS51123">
    <property type="entry name" value="OMPA_2"/>
    <property type="match status" value="1"/>
</dbReference>
<sequence length="307" mass="31561">MPPETGEPRRGSRRENRRGRGLRTTPPPPAPAAQEESEEWVISYMDMVTLLMTVFLGMIAILGMQGRLAPPDPGPDPAGEATQAAAQAGTEAVPPPARTTLAAPVSPAPVSPAPVDLTPSLPGPAPTVPVAGSPDPGPAGGDTAAAPEGPPPPPLSPAARAWLQALEAAGLPPDVGFTVEDRRIAIELRDRVLFRSGSAALETAGTAVLDRLAPMLARMPGTITVEGHTDPVAIATARFPSNWELSAARAAAVVRHLVAAGLPAQRLRATGLADSRPLTTDPARWAMNRRVEIVIEGGPAPGDTAAP</sequence>
<reference evidence="12" key="1">
    <citation type="journal article" date="2019" name="Int. J. Syst. Evol. Microbiol.">
        <title>The Global Catalogue of Microorganisms (GCM) 10K type strain sequencing project: providing services to taxonomists for standard genome sequencing and annotation.</title>
        <authorList>
            <consortium name="The Broad Institute Genomics Platform"/>
            <consortium name="The Broad Institute Genome Sequencing Center for Infectious Disease"/>
            <person name="Wu L."/>
            <person name="Ma J."/>
        </authorList>
    </citation>
    <scope>NUCLEOTIDE SEQUENCE [LARGE SCALE GENOMIC DNA]</scope>
    <source>
        <strain evidence="12">CGMCC 1.16275</strain>
    </source>
</reference>
<evidence type="ECO:0000256" key="4">
    <source>
        <dbReference type="ARBA" id="ARBA00022692"/>
    </source>
</evidence>
<dbReference type="Pfam" id="PF00691">
    <property type="entry name" value="OmpA"/>
    <property type="match status" value="1"/>
</dbReference>
<dbReference type="PANTHER" id="PTHR30329">
    <property type="entry name" value="STATOR ELEMENT OF FLAGELLAR MOTOR COMPLEX"/>
    <property type="match status" value="1"/>
</dbReference>
<dbReference type="Proteomes" id="UP001596456">
    <property type="component" value="Unassembled WGS sequence"/>
</dbReference>
<feature type="region of interest" description="Disordered" evidence="8">
    <location>
        <begin position="70"/>
        <end position="158"/>
    </location>
</feature>
<feature type="region of interest" description="Disordered" evidence="8">
    <location>
        <begin position="1"/>
        <end position="36"/>
    </location>
</feature>
<comment type="similarity">
    <text evidence="2">Belongs to the MotB family.</text>
</comment>
<dbReference type="InterPro" id="IPR050330">
    <property type="entry name" value="Bact_OuterMem_StrucFunc"/>
</dbReference>
<gene>
    <name evidence="11" type="ORF">ACFQPS_02015</name>
</gene>
<dbReference type="SUPFAM" id="SSF103088">
    <property type="entry name" value="OmpA-like"/>
    <property type="match status" value="1"/>
</dbReference>
<evidence type="ECO:0000256" key="7">
    <source>
        <dbReference type="PROSITE-ProRule" id="PRU00473"/>
    </source>
</evidence>
<feature type="compositionally biased region" description="Low complexity" evidence="8">
    <location>
        <begin position="77"/>
        <end position="92"/>
    </location>
</feature>
<protein>
    <submittedName>
        <fullName evidence="11">OmpA family protein</fullName>
    </submittedName>
</protein>